<feature type="transmembrane region" description="Helical" evidence="1">
    <location>
        <begin position="89"/>
        <end position="108"/>
    </location>
</feature>
<feature type="domain" description="Pyrrolo-quinoline quinone repeat" evidence="2">
    <location>
        <begin position="176"/>
        <end position="280"/>
    </location>
</feature>
<keyword evidence="1" id="KW-0472">Membrane</keyword>
<dbReference type="KEGG" id="mff:MFFC18_22400"/>
<keyword evidence="4" id="KW-1185">Reference proteome</keyword>
<proteinExistence type="predicted"/>
<dbReference type="InterPro" id="IPR011047">
    <property type="entry name" value="Quinoprotein_ADH-like_sf"/>
</dbReference>
<evidence type="ECO:0000259" key="2">
    <source>
        <dbReference type="Pfam" id="PF13360"/>
    </source>
</evidence>
<feature type="transmembrane region" description="Helical" evidence="1">
    <location>
        <begin position="59"/>
        <end position="77"/>
    </location>
</feature>
<evidence type="ECO:0000313" key="3">
    <source>
        <dbReference type="EMBL" id="QEG22360.1"/>
    </source>
</evidence>
<feature type="domain" description="Pyrrolo-quinoline quinone repeat" evidence="2">
    <location>
        <begin position="337"/>
        <end position="518"/>
    </location>
</feature>
<protein>
    <submittedName>
        <fullName evidence="3">Outer membrane biogenesis protein BamB</fullName>
    </submittedName>
</protein>
<dbReference type="Pfam" id="PF13360">
    <property type="entry name" value="PQQ_2"/>
    <property type="match status" value="2"/>
</dbReference>
<dbReference type="SUPFAM" id="SSF50998">
    <property type="entry name" value="Quinoprotein alcohol dehydrogenase-like"/>
    <property type="match status" value="1"/>
</dbReference>
<dbReference type="OrthoDB" id="7051554at2"/>
<name>A0A5B9PBI4_9BACT</name>
<gene>
    <name evidence="3" type="ORF">MFFC18_22400</name>
</gene>
<dbReference type="AlphaFoldDB" id="A0A5B9PBI4"/>
<organism evidence="3 4">
    <name type="scientific">Mariniblastus fucicola</name>
    <dbReference type="NCBI Taxonomy" id="980251"/>
    <lineage>
        <taxon>Bacteria</taxon>
        <taxon>Pseudomonadati</taxon>
        <taxon>Planctomycetota</taxon>
        <taxon>Planctomycetia</taxon>
        <taxon>Pirellulales</taxon>
        <taxon>Pirellulaceae</taxon>
        <taxon>Mariniblastus</taxon>
    </lineage>
</organism>
<dbReference type="RefSeq" id="WP_148618796.1">
    <property type="nucleotide sequence ID" value="NZ_CP042912.1"/>
</dbReference>
<dbReference type="Proteomes" id="UP000322214">
    <property type="component" value="Chromosome"/>
</dbReference>
<dbReference type="PANTHER" id="PTHR34512:SF30">
    <property type="entry name" value="OUTER MEMBRANE PROTEIN ASSEMBLY FACTOR BAMB"/>
    <property type="match status" value="1"/>
</dbReference>
<dbReference type="InterPro" id="IPR002372">
    <property type="entry name" value="PQQ_rpt_dom"/>
</dbReference>
<sequence length="576" mass="63263">MTDQEPSNPDQPPILPTKTSKAYFPWVVVFVVGALLIALNFFDDLLAEAVNLDPGVRNLAMFLLPLVALTLVGWWYLIRRARSLNWKSLLAVFAVLAPVVFFVLYQPVFGGNANLERFEPRFWSDGKEIAIKPAETKTSRLATTTEYDFPQFLGPDRDGTIRNVKLASWKESPPELIWKQPVGDAWSGFAVVNGYAITQEQRDDQECVVCYEVETGNTVWNYSVTRRHEDFSSFGRVGPRATPTIHDGKVYAVSGTGVLDCLNGEDGSLIWSFDVPKKMGIEQVSNSNSRGLEFTQENSTLTWGRSQSPLIIDDLLILPGGGIAQPDANAEEPDLRVEAPGATLIAINRETGEEVWRGGDRSIAYGSPILATVAGVSQILLIAEDHCVSHDPKTGKELWAWSWPGGSNGAANCSQVTVIDDNTVMISKGYSTGAQVISLENEDGKLIPIPEARDPRALKTKFSNPAIHDGYAYAISDRFLECADAKTLKKQWRHRGFGTGQLLLVGDKLLVHAETGKLSLVTATPESYEELGSVETVDGTCWNTIALFKDLVLVRSEKEAACFRLPLDSQTGPLTQ</sequence>
<reference evidence="3 4" key="1">
    <citation type="submission" date="2019-08" db="EMBL/GenBank/DDBJ databases">
        <title>Deep-cultivation of Planctomycetes and their phenomic and genomic characterization uncovers novel biology.</title>
        <authorList>
            <person name="Wiegand S."/>
            <person name="Jogler M."/>
            <person name="Boedeker C."/>
            <person name="Pinto D."/>
            <person name="Vollmers J."/>
            <person name="Rivas-Marin E."/>
            <person name="Kohn T."/>
            <person name="Peeters S.H."/>
            <person name="Heuer A."/>
            <person name="Rast P."/>
            <person name="Oberbeckmann S."/>
            <person name="Bunk B."/>
            <person name="Jeske O."/>
            <person name="Meyerdierks A."/>
            <person name="Storesund J.E."/>
            <person name="Kallscheuer N."/>
            <person name="Luecker S."/>
            <person name="Lage O.M."/>
            <person name="Pohl T."/>
            <person name="Merkel B.J."/>
            <person name="Hornburger P."/>
            <person name="Mueller R.-W."/>
            <person name="Bruemmer F."/>
            <person name="Labrenz M."/>
            <person name="Spormann A.M."/>
            <person name="Op den Camp H."/>
            <person name="Overmann J."/>
            <person name="Amann R."/>
            <person name="Jetten M.S.M."/>
            <person name="Mascher T."/>
            <person name="Medema M.H."/>
            <person name="Devos D.P."/>
            <person name="Kaster A.-K."/>
            <person name="Ovreas L."/>
            <person name="Rohde M."/>
            <person name="Galperin M.Y."/>
            <person name="Jogler C."/>
        </authorList>
    </citation>
    <scope>NUCLEOTIDE SEQUENCE [LARGE SCALE GENOMIC DNA]</scope>
    <source>
        <strain evidence="3 4">FC18</strain>
    </source>
</reference>
<feature type="transmembrane region" description="Helical" evidence="1">
    <location>
        <begin position="22"/>
        <end position="39"/>
    </location>
</feature>
<keyword evidence="1" id="KW-0812">Transmembrane</keyword>
<evidence type="ECO:0000313" key="4">
    <source>
        <dbReference type="Proteomes" id="UP000322214"/>
    </source>
</evidence>
<accession>A0A5B9PBI4</accession>
<dbReference type="PANTHER" id="PTHR34512">
    <property type="entry name" value="CELL SURFACE PROTEIN"/>
    <property type="match status" value="1"/>
</dbReference>
<dbReference type="EMBL" id="CP042912">
    <property type="protein sequence ID" value="QEG22360.1"/>
    <property type="molecule type" value="Genomic_DNA"/>
</dbReference>
<dbReference type="InterPro" id="IPR015943">
    <property type="entry name" value="WD40/YVTN_repeat-like_dom_sf"/>
</dbReference>
<keyword evidence="1" id="KW-1133">Transmembrane helix</keyword>
<dbReference type="STRING" id="980251.GCA_001642875_00067"/>
<dbReference type="Gene3D" id="2.130.10.10">
    <property type="entry name" value="YVTN repeat-like/Quinoprotein amine dehydrogenase"/>
    <property type="match status" value="2"/>
</dbReference>
<evidence type="ECO:0000256" key="1">
    <source>
        <dbReference type="SAM" id="Phobius"/>
    </source>
</evidence>